<dbReference type="OrthoDB" id="9794671at2"/>
<organism evidence="4 5">
    <name type="scientific">Paludifilum halophilum</name>
    <dbReference type="NCBI Taxonomy" id="1642702"/>
    <lineage>
        <taxon>Bacteria</taxon>
        <taxon>Bacillati</taxon>
        <taxon>Bacillota</taxon>
        <taxon>Bacilli</taxon>
        <taxon>Bacillales</taxon>
        <taxon>Thermoactinomycetaceae</taxon>
        <taxon>Paludifilum</taxon>
    </lineage>
</organism>
<dbReference type="EMBL" id="NOWF01000001">
    <property type="protein sequence ID" value="OYD09886.1"/>
    <property type="molecule type" value="Genomic_DNA"/>
</dbReference>
<gene>
    <name evidence="4" type="ORF">CHM34_02610</name>
</gene>
<dbReference type="AlphaFoldDB" id="A0A235BC75"/>
<dbReference type="PANTHER" id="PTHR43405">
    <property type="entry name" value="GLYCOSYL HYDROLASE DIGH"/>
    <property type="match status" value="1"/>
</dbReference>
<protein>
    <recommendedName>
        <fullName evidence="3">Glycosyl hydrolase-like 10 domain-containing protein</fullName>
    </recommendedName>
</protein>
<name>A0A235BC75_9BACL</name>
<evidence type="ECO:0000256" key="1">
    <source>
        <dbReference type="ARBA" id="ARBA00022729"/>
    </source>
</evidence>
<dbReference type="InterPro" id="IPR017853">
    <property type="entry name" value="GH"/>
</dbReference>
<evidence type="ECO:0000256" key="2">
    <source>
        <dbReference type="SAM" id="SignalP"/>
    </source>
</evidence>
<evidence type="ECO:0000313" key="5">
    <source>
        <dbReference type="Proteomes" id="UP000215459"/>
    </source>
</evidence>
<dbReference type="SUPFAM" id="SSF49478">
    <property type="entry name" value="Cna protein B-type domain"/>
    <property type="match status" value="1"/>
</dbReference>
<dbReference type="SUPFAM" id="SSF51445">
    <property type="entry name" value="(Trans)glycosidases"/>
    <property type="match status" value="1"/>
</dbReference>
<dbReference type="Proteomes" id="UP000215459">
    <property type="component" value="Unassembled WGS sequence"/>
</dbReference>
<reference evidence="4 5" key="1">
    <citation type="submission" date="2017-07" db="EMBL/GenBank/DDBJ databases">
        <title>The genome sequence of Paludifilum halophilum highlights mechanisms for microbial adaptation to high salt environemnts.</title>
        <authorList>
            <person name="Belbahri L."/>
        </authorList>
    </citation>
    <scope>NUCLEOTIDE SEQUENCE [LARGE SCALE GENOMIC DNA]</scope>
    <source>
        <strain evidence="4 5">DSM 102817</strain>
    </source>
</reference>
<feature type="chain" id="PRO_5011255078" description="Glycosyl hydrolase-like 10 domain-containing protein" evidence="2">
    <location>
        <begin position="26"/>
        <end position="502"/>
    </location>
</feature>
<dbReference type="Pfam" id="PF02638">
    <property type="entry name" value="GHL10"/>
    <property type="match status" value="1"/>
</dbReference>
<keyword evidence="1 2" id="KW-0732">Signal</keyword>
<comment type="caution">
    <text evidence="4">The sequence shown here is derived from an EMBL/GenBank/DDBJ whole genome shotgun (WGS) entry which is preliminary data.</text>
</comment>
<keyword evidence="5" id="KW-1185">Reference proteome</keyword>
<feature type="signal peptide" evidence="2">
    <location>
        <begin position="1"/>
        <end position="25"/>
    </location>
</feature>
<dbReference type="Gene3D" id="2.60.40.1120">
    <property type="entry name" value="Carboxypeptidase-like, regulatory domain"/>
    <property type="match status" value="1"/>
</dbReference>
<evidence type="ECO:0000313" key="4">
    <source>
        <dbReference type="EMBL" id="OYD09886.1"/>
    </source>
</evidence>
<accession>A0A235BC75</accession>
<evidence type="ECO:0000259" key="3">
    <source>
        <dbReference type="Pfam" id="PF02638"/>
    </source>
</evidence>
<dbReference type="Pfam" id="PF13620">
    <property type="entry name" value="CarboxypepD_reg"/>
    <property type="match status" value="1"/>
</dbReference>
<dbReference type="InterPro" id="IPR052177">
    <property type="entry name" value="Divisome_Glycosyl_Hydrolase"/>
</dbReference>
<dbReference type="PANTHER" id="PTHR43405:SF1">
    <property type="entry name" value="GLYCOSYL HYDROLASE DIGH"/>
    <property type="match status" value="1"/>
</dbReference>
<feature type="domain" description="Glycosyl hydrolase-like 10" evidence="3">
    <location>
        <begin position="33"/>
        <end position="343"/>
    </location>
</feature>
<dbReference type="InterPro" id="IPR003790">
    <property type="entry name" value="GHL10"/>
</dbReference>
<sequence length="502" mass="56484">MKRLVILIAACVLVAVSAVPVQGHAGETKEEFRAYWVDAFHDGFKTPEQVDQLMEDVRRSNANAVFVQVRRRGDAYFNKALEPRTEDPDLQTGFDALSYLLEKAHEESPRIEVHAWLATLPIWNSATPPAAENHVFNQHGPSAKGRDYWLMERADGVDRHGADYVLDPGHPDVVDYTVDQYVNVVRQYPVDGVHLDLVRYMGPEWGYNPTSLERYRMQTGESGIPDPQDEKWKAWRREQVDYLMRKVYLESIAVRPEVKVSAAVIAWGQGPSTLEEYRQSAPYTRVMQDWNGWLKEGIIDLAVPMNYDREHVPEQKKWYDQWIEWEKDHSYERHVAAGPGVYLNSVSGSLAQISRAQAPSEEGNRLSGVSLFSYAQTNKDGEPRDSLIRALTESSEYGEPVFPEPAIPPTMGWKKHPDKGHLMGRVTDSAGTPLDGATVELRGKGNRIDTLKTDGSGFFGVADLPAGHYTVKMKKGQGHGPARSIRVQSGQVTEADLHVIRP</sequence>
<dbReference type="RefSeq" id="WP_094262988.1">
    <property type="nucleotide sequence ID" value="NZ_NOWF01000001.1"/>
</dbReference>
<dbReference type="Gene3D" id="3.20.20.80">
    <property type="entry name" value="Glycosidases"/>
    <property type="match status" value="1"/>
</dbReference>
<proteinExistence type="predicted"/>